<dbReference type="Pfam" id="PF01770">
    <property type="entry name" value="Folate_carrier"/>
    <property type="match status" value="1"/>
</dbReference>
<dbReference type="EMBL" id="UZAJ01009244">
    <property type="protein sequence ID" value="VDO54968.1"/>
    <property type="molecule type" value="Genomic_DNA"/>
</dbReference>
<dbReference type="PANTHER" id="PTHR10686">
    <property type="entry name" value="FOLATE TRANSPORTER"/>
    <property type="match status" value="1"/>
</dbReference>
<dbReference type="WBParaSite" id="OFLC_0000829301-mRNA-1">
    <property type="protein sequence ID" value="OFLC_0000829301-mRNA-1"/>
    <property type="gene ID" value="OFLC_0000829301"/>
</dbReference>
<reference evidence="5" key="1">
    <citation type="submission" date="2016-06" db="UniProtKB">
        <authorList>
            <consortium name="WormBaseParasite"/>
        </authorList>
    </citation>
    <scope>IDENTIFICATION</scope>
</reference>
<dbReference type="InterPro" id="IPR002666">
    <property type="entry name" value="Folate_carrier"/>
</dbReference>
<dbReference type="GO" id="GO:0005886">
    <property type="term" value="C:plasma membrane"/>
    <property type="evidence" value="ECO:0007669"/>
    <property type="project" value="TreeGrafter"/>
</dbReference>
<keyword evidence="2" id="KW-0472">Membrane</keyword>
<evidence type="ECO:0000313" key="3">
    <source>
        <dbReference type="EMBL" id="VDO54968.1"/>
    </source>
</evidence>
<evidence type="ECO:0000256" key="1">
    <source>
        <dbReference type="ARBA" id="ARBA00005773"/>
    </source>
</evidence>
<evidence type="ECO:0000256" key="2">
    <source>
        <dbReference type="SAM" id="Phobius"/>
    </source>
</evidence>
<keyword evidence="4" id="KW-1185">Reference proteome</keyword>
<dbReference type="PANTHER" id="PTHR10686:SF18">
    <property type="entry name" value="IP11787P-RELATED"/>
    <property type="match status" value="1"/>
</dbReference>
<keyword evidence="2" id="KW-0812">Transmembrane</keyword>
<feature type="transmembrane region" description="Helical" evidence="2">
    <location>
        <begin position="50"/>
        <end position="72"/>
    </location>
</feature>
<reference evidence="3 4" key="2">
    <citation type="submission" date="2018-11" db="EMBL/GenBank/DDBJ databases">
        <authorList>
            <consortium name="Pathogen Informatics"/>
        </authorList>
    </citation>
    <scope>NUCLEOTIDE SEQUENCE [LARGE SCALE GENOMIC DNA]</scope>
</reference>
<feature type="transmembrane region" description="Helical" evidence="2">
    <location>
        <begin position="9"/>
        <end position="30"/>
    </location>
</feature>
<gene>
    <name evidence="3" type="ORF">OFLC_LOCUS8290</name>
</gene>
<dbReference type="AlphaFoldDB" id="A0A183HLD2"/>
<accession>A0A183HLD2</accession>
<proteinExistence type="inferred from homology"/>
<feature type="transmembrane region" description="Helical" evidence="2">
    <location>
        <begin position="79"/>
        <end position="100"/>
    </location>
</feature>
<organism evidence="5">
    <name type="scientific">Onchocerca flexuosa</name>
    <dbReference type="NCBI Taxonomy" id="387005"/>
    <lineage>
        <taxon>Eukaryota</taxon>
        <taxon>Metazoa</taxon>
        <taxon>Ecdysozoa</taxon>
        <taxon>Nematoda</taxon>
        <taxon>Chromadorea</taxon>
        <taxon>Rhabditida</taxon>
        <taxon>Spirurina</taxon>
        <taxon>Spiruromorpha</taxon>
        <taxon>Filarioidea</taxon>
        <taxon>Onchocercidae</taxon>
        <taxon>Onchocerca</taxon>
    </lineage>
</organism>
<keyword evidence="2" id="KW-1133">Transmembrane helix</keyword>
<evidence type="ECO:0000313" key="5">
    <source>
        <dbReference type="WBParaSite" id="OFLC_0000829301-mRNA-1"/>
    </source>
</evidence>
<name>A0A183HLD2_9BILA</name>
<sequence>TSKICIFQVFFNYFVQFLLVYVCFISQLIFKVSAYSQTLWGEVQKEETTLNGFAEATYTACAAIAIMLMNILSIDWDKWGEIALVLISSVDCGLLLIFSQAQTINVMYICYICYRMLYQVMITIAQYAVNLFCQIKLNVLGLKLLIFHDSTK</sequence>
<feature type="transmembrane region" description="Helical" evidence="2">
    <location>
        <begin position="106"/>
        <end position="129"/>
    </location>
</feature>
<evidence type="ECO:0000313" key="4">
    <source>
        <dbReference type="Proteomes" id="UP000267606"/>
    </source>
</evidence>
<dbReference type="GO" id="GO:0090482">
    <property type="term" value="F:vitamin transmembrane transporter activity"/>
    <property type="evidence" value="ECO:0007669"/>
    <property type="project" value="InterPro"/>
</dbReference>
<comment type="similarity">
    <text evidence="1">Belongs to the reduced folate carrier (RFC) transporter (TC 2.A.48) family.</text>
</comment>
<protein>
    <submittedName>
        <fullName evidence="5">Protein RFT1 homolog</fullName>
    </submittedName>
</protein>
<dbReference type="Proteomes" id="UP000267606">
    <property type="component" value="Unassembled WGS sequence"/>
</dbReference>